<sequence>METCCSRPHSGYTTSCATAPAAVTDAQSVKTPRNVDETDHGIDAAEKIKGRQWHIVTDTLGLLLVALGTAASVHDSAGGRQLLDQLSASHSSVAQVSVDGGHSNFAINHGARLRIDVEVVKRTSPTRFTPLPKQWVVDCAFGGLTQNRRLARDYEALPRDPAR</sequence>
<protein>
    <recommendedName>
        <fullName evidence="1">Transposase IS4-like domain-containing protein</fullName>
    </recommendedName>
</protein>
<evidence type="ECO:0000313" key="2">
    <source>
        <dbReference type="EMBL" id="GAA4959173.1"/>
    </source>
</evidence>
<proteinExistence type="predicted"/>
<dbReference type="PANTHER" id="PTHR30007">
    <property type="entry name" value="PHP DOMAIN PROTEIN"/>
    <property type="match status" value="1"/>
</dbReference>
<feature type="domain" description="Transposase IS4-like" evidence="1">
    <location>
        <begin position="22"/>
        <end position="103"/>
    </location>
</feature>
<evidence type="ECO:0000259" key="1">
    <source>
        <dbReference type="Pfam" id="PF01609"/>
    </source>
</evidence>
<evidence type="ECO:0000313" key="3">
    <source>
        <dbReference type="Proteomes" id="UP001500466"/>
    </source>
</evidence>
<dbReference type="PANTHER" id="PTHR30007:SF0">
    <property type="entry name" value="TRANSPOSASE"/>
    <property type="match status" value="1"/>
</dbReference>
<dbReference type="Pfam" id="PF01609">
    <property type="entry name" value="DDE_Tnp_1"/>
    <property type="match status" value="1"/>
</dbReference>
<gene>
    <name evidence="2" type="ORF">GCM10023205_22520</name>
</gene>
<dbReference type="EMBL" id="BAABHS010000007">
    <property type="protein sequence ID" value="GAA4959173.1"/>
    <property type="molecule type" value="Genomic_DNA"/>
</dbReference>
<accession>A0ABP9H3K2</accession>
<keyword evidence="3" id="KW-1185">Reference proteome</keyword>
<dbReference type="Proteomes" id="UP001500466">
    <property type="component" value="Unassembled WGS sequence"/>
</dbReference>
<dbReference type="InterPro" id="IPR002559">
    <property type="entry name" value="Transposase_11"/>
</dbReference>
<reference evidence="3" key="1">
    <citation type="journal article" date="2019" name="Int. J. Syst. Evol. Microbiol.">
        <title>The Global Catalogue of Microorganisms (GCM) 10K type strain sequencing project: providing services to taxonomists for standard genome sequencing and annotation.</title>
        <authorList>
            <consortium name="The Broad Institute Genomics Platform"/>
            <consortium name="The Broad Institute Genome Sequencing Center for Infectious Disease"/>
            <person name="Wu L."/>
            <person name="Ma J."/>
        </authorList>
    </citation>
    <scope>NUCLEOTIDE SEQUENCE [LARGE SCALE GENOMIC DNA]</scope>
    <source>
        <strain evidence="3">JCM 17986</strain>
    </source>
</reference>
<organism evidence="2 3">
    <name type="scientific">Yinghuangia aomiensis</name>
    <dbReference type="NCBI Taxonomy" id="676205"/>
    <lineage>
        <taxon>Bacteria</taxon>
        <taxon>Bacillati</taxon>
        <taxon>Actinomycetota</taxon>
        <taxon>Actinomycetes</taxon>
        <taxon>Kitasatosporales</taxon>
        <taxon>Streptomycetaceae</taxon>
        <taxon>Yinghuangia</taxon>
    </lineage>
</organism>
<comment type="caution">
    <text evidence="2">The sequence shown here is derived from an EMBL/GenBank/DDBJ whole genome shotgun (WGS) entry which is preliminary data.</text>
</comment>
<name>A0ABP9H3K2_9ACTN</name>